<sequence length="160" mass="18019">MKGLEAGFPRSLDSQRQPVWMVLFTAGSLLLASRTWQASRRIYKAFSQPNVEAQDHQRKKKCRKGQMINKCGFPSPFHSFVESISFELIGYPLLMIFDTPLFDIVTPSQGLSDMSGDTATQYAELRRAALFTRLSPAMLGPLAGKATNMPLLPMFIFRRV</sequence>
<accession>A0A7S3YF37</accession>
<dbReference type="AlphaFoldDB" id="A0A7S3YF37"/>
<gene>
    <name evidence="1" type="ORF">LGLO00237_LOCUS3793</name>
</gene>
<name>A0A7S3YF37_9EUKA</name>
<evidence type="ECO:0000313" key="1">
    <source>
        <dbReference type="EMBL" id="CAE0649668.1"/>
    </source>
</evidence>
<dbReference type="EMBL" id="HBIV01005306">
    <property type="protein sequence ID" value="CAE0649668.1"/>
    <property type="molecule type" value="Transcribed_RNA"/>
</dbReference>
<organism evidence="1">
    <name type="scientific">Lotharella globosa</name>
    <dbReference type="NCBI Taxonomy" id="91324"/>
    <lineage>
        <taxon>Eukaryota</taxon>
        <taxon>Sar</taxon>
        <taxon>Rhizaria</taxon>
        <taxon>Cercozoa</taxon>
        <taxon>Chlorarachniophyceae</taxon>
        <taxon>Lotharella</taxon>
    </lineage>
</organism>
<proteinExistence type="predicted"/>
<reference evidence="1" key="1">
    <citation type="submission" date="2021-01" db="EMBL/GenBank/DDBJ databases">
        <authorList>
            <person name="Corre E."/>
            <person name="Pelletier E."/>
            <person name="Niang G."/>
            <person name="Scheremetjew M."/>
            <person name="Finn R."/>
            <person name="Kale V."/>
            <person name="Holt S."/>
            <person name="Cochrane G."/>
            <person name="Meng A."/>
            <person name="Brown T."/>
            <person name="Cohen L."/>
        </authorList>
    </citation>
    <scope>NUCLEOTIDE SEQUENCE</scope>
    <source>
        <strain evidence="1">CCCM811</strain>
    </source>
</reference>
<protein>
    <submittedName>
        <fullName evidence="1">Uncharacterized protein</fullName>
    </submittedName>
</protein>